<protein>
    <submittedName>
        <fullName evidence="4">Methyltransferase domain-containing protein</fullName>
    </submittedName>
</protein>
<dbReference type="Proteomes" id="UP001057877">
    <property type="component" value="Chromosome"/>
</dbReference>
<dbReference type="GO" id="GO:0032259">
    <property type="term" value="P:methylation"/>
    <property type="evidence" value="ECO:0007669"/>
    <property type="project" value="UniProtKB-KW"/>
</dbReference>
<dbReference type="Pfam" id="PF13649">
    <property type="entry name" value="Methyltransf_25"/>
    <property type="match status" value="1"/>
</dbReference>
<dbReference type="GO" id="GO:0008168">
    <property type="term" value="F:methyltransferase activity"/>
    <property type="evidence" value="ECO:0007669"/>
    <property type="project" value="UniProtKB-KW"/>
</dbReference>
<keyword evidence="1 4" id="KW-0489">Methyltransferase</keyword>
<organism evidence="4 5">
    <name type="scientific">Paenibacillus spongiae</name>
    <dbReference type="NCBI Taxonomy" id="2909671"/>
    <lineage>
        <taxon>Bacteria</taxon>
        <taxon>Bacillati</taxon>
        <taxon>Bacillota</taxon>
        <taxon>Bacilli</taxon>
        <taxon>Bacillales</taxon>
        <taxon>Paenibacillaceae</taxon>
        <taxon>Paenibacillus</taxon>
    </lineage>
</organism>
<dbReference type="InterPro" id="IPR029063">
    <property type="entry name" value="SAM-dependent_MTases_sf"/>
</dbReference>
<dbReference type="EMBL" id="CP091430">
    <property type="protein sequence ID" value="UVI31814.1"/>
    <property type="molecule type" value="Genomic_DNA"/>
</dbReference>
<gene>
    <name evidence="4" type="ORF">L1F29_08360</name>
</gene>
<keyword evidence="5" id="KW-1185">Reference proteome</keyword>
<dbReference type="SUPFAM" id="SSF53335">
    <property type="entry name" value="S-adenosyl-L-methionine-dependent methyltransferases"/>
    <property type="match status" value="1"/>
</dbReference>
<dbReference type="PANTHER" id="PTHR43861">
    <property type="entry name" value="TRANS-ACONITATE 2-METHYLTRANSFERASE-RELATED"/>
    <property type="match status" value="1"/>
</dbReference>
<evidence type="ECO:0000256" key="2">
    <source>
        <dbReference type="ARBA" id="ARBA00022679"/>
    </source>
</evidence>
<evidence type="ECO:0000256" key="1">
    <source>
        <dbReference type="ARBA" id="ARBA00022603"/>
    </source>
</evidence>
<reference evidence="4" key="1">
    <citation type="submission" date="2022-01" db="EMBL/GenBank/DDBJ databases">
        <title>Paenibacillus spongiae sp. nov., isolated from marine sponge.</title>
        <authorList>
            <person name="Li Z."/>
            <person name="Zhang M."/>
        </authorList>
    </citation>
    <scope>NUCLEOTIDE SEQUENCE</scope>
    <source>
        <strain evidence="4">PHS-Z3</strain>
    </source>
</reference>
<evidence type="ECO:0000313" key="4">
    <source>
        <dbReference type="EMBL" id="UVI31814.1"/>
    </source>
</evidence>
<dbReference type="PANTHER" id="PTHR43861:SF1">
    <property type="entry name" value="TRANS-ACONITATE 2-METHYLTRANSFERASE"/>
    <property type="match status" value="1"/>
</dbReference>
<keyword evidence="2" id="KW-0808">Transferase</keyword>
<feature type="domain" description="Methyltransferase" evidence="3">
    <location>
        <begin position="36"/>
        <end position="123"/>
    </location>
</feature>
<evidence type="ECO:0000259" key="3">
    <source>
        <dbReference type="Pfam" id="PF13649"/>
    </source>
</evidence>
<dbReference type="Gene3D" id="3.40.50.150">
    <property type="entry name" value="Vaccinia Virus protein VP39"/>
    <property type="match status" value="1"/>
</dbReference>
<sequence>MEQRWEAGMYDQAMSFVSKYGEDILDLIAVQPGERIIDWGCGTGDLAAQLSKKGAIATGIDASESMIAQAQHKYPDITFLVADGQRYRPDTPVDAVMSNAALHWMTDAESTAASIAGSLRAGGRFAAEFGAAGNIQEVRRALQESFDRAGVLELLKFPWYFPSIGEYTPLLERHGLSVRMAVRMERPTPLTGGEQGLRIWLETFANGLLMPLNEAKRREVIGETERRLKQTKLYRNGEWVLDYERIRITATKR</sequence>
<dbReference type="RefSeq" id="WP_258387878.1">
    <property type="nucleotide sequence ID" value="NZ_CP091430.1"/>
</dbReference>
<dbReference type="CDD" id="cd02440">
    <property type="entry name" value="AdoMet_MTases"/>
    <property type="match status" value="1"/>
</dbReference>
<accession>A0ABY5SDU3</accession>
<name>A0ABY5SDU3_9BACL</name>
<dbReference type="InterPro" id="IPR041698">
    <property type="entry name" value="Methyltransf_25"/>
</dbReference>
<proteinExistence type="predicted"/>
<evidence type="ECO:0000313" key="5">
    <source>
        <dbReference type="Proteomes" id="UP001057877"/>
    </source>
</evidence>